<dbReference type="PANTHER" id="PTHR45733:SF13">
    <property type="entry name" value="OS03G0428400 PROTEIN"/>
    <property type="match status" value="1"/>
</dbReference>
<comment type="caution">
    <text evidence="4">The sequence shown here is derived from an EMBL/GenBank/DDBJ whole genome shotgun (WGS) entry which is preliminary data.</text>
</comment>
<gene>
    <name evidence="4" type="ORF">GUJ93_ZPchr0013g37275</name>
</gene>
<organism evidence="4 5">
    <name type="scientific">Zizania palustris</name>
    <name type="common">Northern wild rice</name>
    <dbReference type="NCBI Taxonomy" id="103762"/>
    <lineage>
        <taxon>Eukaryota</taxon>
        <taxon>Viridiplantae</taxon>
        <taxon>Streptophyta</taxon>
        <taxon>Embryophyta</taxon>
        <taxon>Tracheophyta</taxon>
        <taxon>Spermatophyta</taxon>
        <taxon>Magnoliopsida</taxon>
        <taxon>Liliopsida</taxon>
        <taxon>Poales</taxon>
        <taxon>Poaceae</taxon>
        <taxon>BOP clade</taxon>
        <taxon>Oryzoideae</taxon>
        <taxon>Oryzeae</taxon>
        <taxon>Zizaniinae</taxon>
        <taxon>Zizania</taxon>
    </lineage>
</organism>
<feature type="compositionally biased region" description="Low complexity" evidence="2">
    <location>
        <begin position="521"/>
        <end position="531"/>
    </location>
</feature>
<dbReference type="InterPro" id="IPR014020">
    <property type="entry name" value="Tensin_C2-dom"/>
</dbReference>
<keyword evidence="5" id="KW-1185">Reference proteome</keyword>
<evidence type="ECO:0000313" key="4">
    <source>
        <dbReference type="EMBL" id="KAG8097421.1"/>
    </source>
</evidence>
<dbReference type="Pfam" id="PF10409">
    <property type="entry name" value="PTEN_C2"/>
    <property type="match status" value="1"/>
</dbReference>
<dbReference type="PROSITE" id="PS51182">
    <property type="entry name" value="C2_TENSIN"/>
    <property type="match status" value="1"/>
</dbReference>
<feature type="compositionally biased region" description="Low complexity" evidence="2">
    <location>
        <begin position="569"/>
        <end position="598"/>
    </location>
</feature>
<sequence>MHCEDGAWPALALAMASLLVYMEEPAPELKTTLVTVYGRAPRALLAAGSELDPQPSHLRYLQYVTRLRSSPKRMPRHGPLILDCLILRAVPDFDGNGGCRPIVRVHGPRDGDQADDPSPKVLFSTPRINQQFRQYNQAKNAVIKANIECQVHGDIVVECAHVGQNTDQEETMFRIMFNTCFVQSNMMVLTRDDIDLPWNCIRERFQDDFKIEVFFSELEPSDTESPTVEMLGDIHVGNGEEFYDFDDISVDLGSNSKDHERLGDEDESSSTIRSTLLISEDSNPEMATELQLSKSRRAPEEVIHQVEEASMQEGATSSSIRCEAINPQPKRTWQNLSKQSAIPIITKKTMKPDIGSDVKKPSKGKMLLKQTLQRGILIATSSCKNTTAQAKTDPAPRKQHENAIKSKHGTAQARNPPALSKTPFEHSSHQAIGEQVVQQDNGGGNTTEPKPATFSSETPPSLSSPPSQGSSQEGSKNSLLRTLETAMKSPDRASGNSTTRKPKQEATMASTDVPRPKMVLKKSLSSPNKSSIATSLPSMKPNHPSSVPLKAASSSSPRARASPSPPRISSPLVSSRVNRAAPPARPATQPATSTPAARMTRRASSGDSTCSPFSTNVRSPSPSGSRMTKSHPTGMKDSNRSLSPLSPRSRAHQSPETCTAATGASRSKGSSTSSTFGATSSGASPTRPTRLSS</sequence>
<feature type="region of interest" description="Disordered" evidence="2">
    <location>
        <begin position="384"/>
        <end position="693"/>
    </location>
</feature>
<feature type="compositionally biased region" description="Polar residues" evidence="2">
    <location>
        <begin position="602"/>
        <end position="631"/>
    </location>
</feature>
<dbReference type="AlphaFoldDB" id="A0A8J6BYP0"/>
<dbReference type="PANTHER" id="PTHR45733">
    <property type="entry name" value="FORMIN-J"/>
    <property type="match status" value="1"/>
</dbReference>
<evidence type="ECO:0000256" key="1">
    <source>
        <dbReference type="ARBA" id="ARBA00022912"/>
    </source>
</evidence>
<dbReference type="EMBL" id="JAAALK010000079">
    <property type="protein sequence ID" value="KAG8097421.1"/>
    <property type="molecule type" value="Genomic_DNA"/>
</dbReference>
<keyword evidence="1" id="KW-0904">Protein phosphatase</keyword>
<reference evidence="4" key="1">
    <citation type="journal article" date="2021" name="bioRxiv">
        <title>Whole Genome Assembly and Annotation of Northern Wild Rice, Zizania palustris L., Supports a Whole Genome Duplication in the Zizania Genus.</title>
        <authorList>
            <person name="Haas M."/>
            <person name="Kono T."/>
            <person name="Macchietto M."/>
            <person name="Millas R."/>
            <person name="McGilp L."/>
            <person name="Shao M."/>
            <person name="Duquette J."/>
            <person name="Hirsch C.N."/>
            <person name="Kimball J."/>
        </authorList>
    </citation>
    <scope>NUCLEOTIDE SEQUENCE</scope>
    <source>
        <tissue evidence="4">Fresh leaf tissue</tissue>
    </source>
</reference>
<dbReference type="Proteomes" id="UP000729402">
    <property type="component" value="Unassembled WGS sequence"/>
</dbReference>
<evidence type="ECO:0000313" key="5">
    <source>
        <dbReference type="Proteomes" id="UP000729402"/>
    </source>
</evidence>
<reference evidence="4" key="2">
    <citation type="submission" date="2021-02" db="EMBL/GenBank/DDBJ databases">
        <authorList>
            <person name="Kimball J.A."/>
            <person name="Haas M.W."/>
            <person name="Macchietto M."/>
            <person name="Kono T."/>
            <person name="Duquette J."/>
            <person name="Shao M."/>
        </authorList>
    </citation>
    <scope>NUCLEOTIDE SEQUENCE</scope>
    <source>
        <tissue evidence="4">Fresh leaf tissue</tissue>
    </source>
</reference>
<proteinExistence type="predicted"/>
<protein>
    <recommendedName>
        <fullName evidence="3">C2 tensin-type domain-containing protein</fullName>
    </recommendedName>
</protein>
<dbReference type="SMART" id="SM01326">
    <property type="entry name" value="PTEN_C2"/>
    <property type="match status" value="1"/>
</dbReference>
<keyword evidence="1" id="KW-0378">Hydrolase</keyword>
<evidence type="ECO:0000256" key="2">
    <source>
        <dbReference type="SAM" id="MobiDB-lite"/>
    </source>
</evidence>
<feature type="domain" description="C2 tensin-type" evidence="3">
    <location>
        <begin position="77"/>
        <end position="218"/>
    </location>
</feature>
<evidence type="ECO:0000259" key="3">
    <source>
        <dbReference type="PROSITE" id="PS51182"/>
    </source>
</evidence>
<dbReference type="GO" id="GO:0004721">
    <property type="term" value="F:phosphoprotein phosphatase activity"/>
    <property type="evidence" value="ECO:0007669"/>
    <property type="project" value="UniProtKB-KW"/>
</dbReference>
<accession>A0A8J6BYP0</accession>
<feature type="compositionally biased region" description="Basic and acidic residues" evidence="2">
    <location>
        <begin position="394"/>
        <end position="404"/>
    </location>
</feature>
<feature type="compositionally biased region" description="Low complexity" evidence="2">
    <location>
        <begin position="659"/>
        <end position="684"/>
    </location>
</feature>
<name>A0A8J6BYP0_ZIZPA</name>
<feature type="compositionally biased region" description="Low complexity" evidence="2">
    <location>
        <begin position="455"/>
        <end position="475"/>
    </location>
</feature>
<dbReference type="OrthoDB" id="678818at2759"/>
<dbReference type="InterPro" id="IPR051144">
    <property type="entry name" value="Formin_homology_domain"/>
</dbReference>
<feature type="compositionally biased region" description="Low complexity" evidence="2">
    <location>
        <begin position="544"/>
        <end position="562"/>
    </location>
</feature>